<feature type="region of interest" description="Disordered" evidence="1">
    <location>
        <begin position="56"/>
        <end position="78"/>
    </location>
</feature>
<evidence type="ECO:0000256" key="1">
    <source>
        <dbReference type="SAM" id="MobiDB-lite"/>
    </source>
</evidence>
<dbReference type="AlphaFoldDB" id="A0A3N2PMI1"/>
<feature type="compositionally biased region" description="Polar residues" evidence="1">
    <location>
        <begin position="1"/>
        <end position="20"/>
    </location>
</feature>
<evidence type="ECO:0000313" key="2">
    <source>
        <dbReference type="EMBL" id="ROT35630.1"/>
    </source>
</evidence>
<dbReference type="GeneID" id="39584084"/>
<accession>A0A3N2PMI1</accession>
<keyword evidence="3" id="KW-1185">Reference proteome</keyword>
<feature type="region of interest" description="Disordered" evidence="1">
    <location>
        <begin position="167"/>
        <end position="229"/>
    </location>
</feature>
<dbReference type="RefSeq" id="XP_028463436.1">
    <property type="nucleotide sequence ID" value="XM_028615607.1"/>
</dbReference>
<name>A0A3N2PMI1_SODAK</name>
<dbReference type="EMBL" id="ML119061">
    <property type="protein sequence ID" value="ROT35630.1"/>
    <property type="molecule type" value="Genomic_DNA"/>
</dbReference>
<proteinExistence type="predicted"/>
<dbReference type="OrthoDB" id="4799826at2759"/>
<feature type="compositionally biased region" description="Basic and acidic residues" evidence="1">
    <location>
        <begin position="205"/>
        <end position="229"/>
    </location>
</feature>
<reference evidence="2 3" key="1">
    <citation type="journal article" date="2018" name="Mol. Ecol.">
        <title>The obligate alkalophilic soda-lake fungus Sodiomyces alkalinus has shifted to a protein diet.</title>
        <authorList>
            <person name="Grum-Grzhimaylo A.A."/>
            <person name="Falkoski D.L."/>
            <person name="van den Heuvel J."/>
            <person name="Valero-Jimenez C.A."/>
            <person name="Min B."/>
            <person name="Choi I.G."/>
            <person name="Lipzen A."/>
            <person name="Daum C.G."/>
            <person name="Aanen D.K."/>
            <person name="Tsang A."/>
            <person name="Henrissat B."/>
            <person name="Bilanenko E.N."/>
            <person name="de Vries R.P."/>
            <person name="van Kan J.A.L."/>
            <person name="Grigoriev I.V."/>
            <person name="Debets A.J.M."/>
        </authorList>
    </citation>
    <scope>NUCLEOTIDE SEQUENCE [LARGE SCALE GENOMIC DNA]</scope>
    <source>
        <strain evidence="2 3">F11</strain>
    </source>
</reference>
<organism evidence="2 3">
    <name type="scientific">Sodiomyces alkalinus (strain CBS 110278 / VKM F-3762 / F11)</name>
    <name type="common">Alkaliphilic filamentous fungus</name>
    <dbReference type="NCBI Taxonomy" id="1314773"/>
    <lineage>
        <taxon>Eukaryota</taxon>
        <taxon>Fungi</taxon>
        <taxon>Dikarya</taxon>
        <taxon>Ascomycota</taxon>
        <taxon>Pezizomycotina</taxon>
        <taxon>Sordariomycetes</taxon>
        <taxon>Hypocreomycetidae</taxon>
        <taxon>Glomerellales</taxon>
        <taxon>Plectosphaerellaceae</taxon>
        <taxon>Sodiomyces</taxon>
    </lineage>
</organism>
<gene>
    <name evidence="2" type="ORF">SODALDRAFT_71232</name>
</gene>
<dbReference type="Proteomes" id="UP000272025">
    <property type="component" value="Unassembled WGS sequence"/>
</dbReference>
<protein>
    <submittedName>
        <fullName evidence="2">Uncharacterized protein</fullName>
    </submittedName>
</protein>
<feature type="region of interest" description="Disordered" evidence="1">
    <location>
        <begin position="1"/>
        <end position="26"/>
    </location>
</feature>
<evidence type="ECO:0000313" key="3">
    <source>
        <dbReference type="Proteomes" id="UP000272025"/>
    </source>
</evidence>
<sequence length="362" mass="39846">MGQQNNSNTMQEPNQKSLPRQSALHCTRSRKATVSASINTSLLRCHATLQLARSSSVSSPSVTPLPPSGLAGTSASEDQDRRDIHLSALCHADDALATALAFNLHQARARAYLFRGHSLVRLGEWERAHGAYVRAASVMGPGWRDADIEGLTRRCLCEMGCIPQEVGPNDVRGRRGRRAAGKPTLPGETCIGPSCQGGSEGNNRQGDKGTTRDATKGDGGRRARGKVRLDSGESMPELWLFHGSAHHGDKELRKSRGEQHRKINRGTCCDRDELRPHANLRKDIALNEDGEFLVRLQDGTVVAVSRKRPILRRVTAMREMHQKTRVPRQREIQGETENSSHDALCLGVWAAVKRRPPKRVPI</sequence>